<dbReference type="EMBL" id="JAAOCA010000016">
    <property type="protein sequence ID" value="MBD1599821.1"/>
    <property type="molecule type" value="Genomic_DNA"/>
</dbReference>
<dbReference type="SMART" id="SM00342">
    <property type="entry name" value="HTH_ARAC"/>
    <property type="match status" value="1"/>
</dbReference>
<name>A0ABR7Z2V0_9PSED</name>
<evidence type="ECO:0000256" key="3">
    <source>
        <dbReference type="ARBA" id="ARBA00023163"/>
    </source>
</evidence>
<dbReference type="RefSeq" id="WP_190421597.1">
    <property type="nucleotide sequence ID" value="NZ_JAAOCA010000016.1"/>
</dbReference>
<reference evidence="5 6" key="1">
    <citation type="journal article" date="2020" name="Insects">
        <title>Bacteria Belonging to Pseudomonas typographi sp. nov. from the Bark Beetle Ips typographus Have Genomic Potential to Aid in the Host Ecology.</title>
        <authorList>
            <person name="Peral-Aranega E."/>
            <person name="Saati-Santamaria Z."/>
            <person name="Kolarik M."/>
            <person name="Rivas R."/>
            <person name="Garcia-Fraile P."/>
        </authorList>
    </citation>
    <scope>NUCLEOTIDE SEQUENCE [LARGE SCALE GENOMIC DNA]</scope>
    <source>
        <strain evidence="5 6">CA3A</strain>
    </source>
</reference>
<keyword evidence="2" id="KW-0238">DNA-binding</keyword>
<comment type="caution">
    <text evidence="5">The sequence shown here is derived from an EMBL/GenBank/DDBJ whole genome shotgun (WGS) entry which is preliminary data.</text>
</comment>
<dbReference type="Pfam" id="PF12625">
    <property type="entry name" value="Arabinose_bd"/>
    <property type="match status" value="1"/>
</dbReference>
<dbReference type="InterPro" id="IPR009057">
    <property type="entry name" value="Homeodomain-like_sf"/>
</dbReference>
<evidence type="ECO:0000259" key="4">
    <source>
        <dbReference type="PROSITE" id="PS01124"/>
    </source>
</evidence>
<dbReference type="PANTHER" id="PTHR47894:SF1">
    <property type="entry name" value="HTH-TYPE TRANSCRIPTIONAL REGULATOR VQSM"/>
    <property type="match status" value="1"/>
</dbReference>
<sequence>MVSVQASPITPEDRVFSTVELQALLARHSDGRASLMPVLALNGVHAEALDDPATRLSLSQWLGTLTGCCHDRQDPLLALRVGQQMHLTAYGMLGFTLLSSASLHEALDIANHFGLLANLKHQLHLQVEGEVAHLYLRENFALLGTEKYFSTLLESAKILTLLGDMLGHGFKAHALRLNLNAEPGDAQGISQALGVPVQVNCLDNCISFSSHYVDQPLPQCHAMTHQSCKALCSAQLRELSQRYDLCYQIQKMLLGSPSRIPPLPEVASRLHLSPRTLRRKLEAVGSSYNSILEDVRKKLAIRYLLDTPLTTEAISEKLSYSDAANFRHAFKRWTGTAPRAFRSQNREIHWSMPPAFTLPGANTGARVHAHA</sequence>
<evidence type="ECO:0000313" key="5">
    <source>
        <dbReference type="EMBL" id="MBD1599821.1"/>
    </source>
</evidence>
<keyword evidence="1" id="KW-0805">Transcription regulation</keyword>
<proteinExistence type="predicted"/>
<keyword evidence="6" id="KW-1185">Reference proteome</keyword>
<gene>
    <name evidence="5" type="ORF">HAQ05_14050</name>
</gene>
<dbReference type="Gene3D" id="1.10.10.60">
    <property type="entry name" value="Homeodomain-like"/>
    <property type="match status" value="1"/>
</dbReference>
<dbReference type="Pfam" id="PF12833">
    <property type="entry name" value="HTH_18"/>
    <property type="match status" value="1"/>
</dbReference>
<keyword evidence="3" id="KW-0804">Transcription</keyword>
<evidence type="ECO:0000313" key="6">
    <source>
        <dbReference type="Proteomes" id="UP000805841"/>
    </source>
</evidence>
<accession>A0ABR7Z2V0</accession>
<evidence type="ECO:0000256" key="1">
    <source>
        <dbReference type="ARBA" id="ARBA00023015"/>
    </source>
</evidence>
<feature type="domain" description="HTH araC/xylS-type" evidence="4">
    <location>
        <begin position="247"/>
        <end position="344"/>
    </location>
</feature>
<dbReference type="Proteomes" id="UP000805841">
    <property type="component" value="Unassembled WGS sequence"/>
</dbReference>
<evidence type="ECO:0000256" key="2">
    <source>
        <dbReference type="ARBA" id="ARBA00023125"/>
    </source>
</evidence>
<dbReference type="PANTHER" id="PTHR47894">
    <property type="entry name" value="HTH-TYPE TRANSCRIPTIONAL REGULATOR GADX"/>
    <property type="match status" value="1"/>
</dbReference>
<organism evidence="5 6">
    <name type="scientific">Pseudomonas typographi</name>
    <dbReference type="NCBI Taxonomy" id="2715964"/>
    <lineage>
        <taxon>Bacteria</taxon>
        <taxon>Pseudomonadati</taxon>
        <taxon>Pseudomonadota</taxon>
        <taxon>Gammaproteobacteria</taxon>
        <taxon>Pseudomonadales</taxon>
        <taxon>Pseudomonadaceae</taxon>
        <taxon>Pseudomonas</taxon>
    </lineage>
</organism>
<protein>
    <submittedName>
        <fullName evidence="5">AraC family transcriptional regulator</fullName>
    </submittedName>
</protein>
<dbReference type="PROSITE" id="PS01124">
    <property type="entry name" value="HTH_ARAC_FAMILY_2"/>
    <property type="match status" value="1"/>
</dbReference>
<dbReference type="InterPro" id="IPR018060">
    <property type="entry name" value="HTH_AraC"/>
</dbReference>
<dbReference type="SUPFAM" id="SSF46689">
    <property type="entry name" value="Homeodomain-like"/>
    <property type="match status" value="1"/>
</dbReference>
<dbReference type="InterPro" id="IPR032687">
    <property type="entry name" value="AraC-type_N"/>
</dbReference>